<accession>A0A1C0AQ71</accession>
<evidence type="ECO:0000256" key="3">
    <source>
        <dbReference type="SAM" id="Phobius"/>
    </source>
</evidence>
<comment type="caution">
    <text evidence="5">The sequence shown here is derived from an EMBL/GenBank/DDBJ whole genome shotgun (WGS) entry which is preliminary data.</text>
</comment>
<dbReference type="EMBL" id="MBQD01000011">
    <property type="protein sequence ID" value="OCL36442.1"/>
    <property type="molecule type" value="Genomic_DNA"/>
</dbReference>
<reference evidence="6" key="1">
    <citation type="submission" date="2016-07" db="EMBL/GenBank/DDBJ databases">
        <authorList>
            <person name="Florea S."/>
            <person name="Webb J.S."/>
            <person name="Jaromczyk J."/>
            <person name="Schardl C.L."/>
        </authorList>
    </citation>
    <scope>NUCLEOTIDE SEQUENCE [LARGE SCALE GENOMIC DNA]</scope>
    <source>
        <strain evidence="6">IPBSL-7</strain>
    </source>
</reference>
<evidence type="ECO:0000256" key="2">
    <source>
        <dbReference type="ARBA" id="ARBA00023163"/>
    </source>
</evidence>
<dbReference type="Pfam" id="PF13490">
    <property type="entry name" value="zf-HC2"/>
    <property type="match status" value="1"/>
</dbReference>
<keyword evidence="1" id="KW-0805">Transcription regulation</keyword>
<evidence type="ECO:0000256" key="1">
    <source>
        <dbReference type="ARBA" id="ARBA00023015"/>
    </source>
</evidence>
<feature type="transmembrane region" description="Helical" evidence="3">
    <location>
        <begin position="98"/>
        <end position="121"/>
    </location>
</feature>
<protein>
    <recommendedName>
        <fullName evidence="4">Putative zinc-finger domain-containing protein</fullName>
    </recommendedName>
</protein>
<organism evidence="5 6">
    <name type="scientific">Tessaracoccus lapidicaptus</name>
    <dbReference type="NCBI Taxonomy" id="1427523"/>
    <lineage>
        <taxon>Bacteria</taxon>
        <taxon>Bacillati</taxon>
        <taxon>Actinomycetota</taxon>
        <taxon>Actinomycetes</taxon>
        <taxon>Propionibacteriales</taxon>
        <taxon>Propionibacteriaceae</taxon>
        <taxon>Tessaracoccus</taxon>
    </lineage>
</organism>
<gene>
    <name evidence="5" type="ORF">BCR15_00810</name>
</gene>
<name>A0A1C0AQ71_9ACTN</name>
<keyword evidence="3" id="KW-0472">Membrane</keyword>
<keyword evidence="3" id="KW-0812">Transmembrane</keyword>
<dbReference type="Proteomes" id="UP000093501">
    <property type="component" value="Unassembled WGS sequence"/>
</dbReference>
<sequence>MSRCDRIRPDLSAFADGTLPPRRWEQVSYHLAGCRGCRDEVAEISRVCSTLSLCSRSAAPETLTARLESIAGEHSAAPLYMASGPGDLPSTRRRRVRLAAQSGAALLAVMLSAVMLAVLVAPDPVRLADPIKAAREQYSMSTAAISATEAVGAVLLAHERGADLGEPTSYARRAAPGAGTRLAPEEAAALLRTATAADLTLSGVQRVWISDGEGRYRTADVRTTKVRGEGAQLEVMDARGDRFSSSFLPQFGATPVDAPDGWQFSLGTLPEQVAGRAAVRLVATDDGRAVASWWIDAVAHLVLWAERYDSAGAVSLAAGYTQLTLGSAEFHDDGLTQLISVQPASASQTEGWCVGPASCPLTLAGLPMVAYSSTERRGATSMNLVYSDGFQTAVVGWTDGVLGDDVTSQADQSAGLPAVNVWQSGPAVISVTTNGSPELMAAIREELPGEEPCVLTLRDRVAAGLVRLVGGE</sequence>
<proteinExistence type="predicted"/>
<dbReference type="AlphaFoldDB" id="A0A1C0AQ71"/>
<feature type="domain" description="Putative zinc-finger" evidence="4">
    <location>
        <begin position="4"/>
        <end position="38"/>
    </location>
</feature>
<dbReference type="RefSeq" id="WP_068750694.1">
    <property type="nucleotide sequence ID" value="NZ_MBQD01000011.1"/>
</dbReference>
<evidence type="ECO:0000259" key="4">
    <source>
        <dbReference type="Pfam" id="PF13490"/>
    </source>
</evidence>
<keyword evidence="2" id="KW-0804">Transcription</keyword>
<dbReference type="InterPro" id="IPR041916">
    <property type="entry name" value="Anti_sigma_zinc_sf"/>
</dbReference>
<evidence type="ECO:0000313" key="6">
    <source>
        <dbReference type="Proteomes" id="UP000093501"/>
    </source>
</evidence>
<keyword evidence="6" id="KW-1185">Reference proteome</keyword>
<dbReference type="Gene3D" id="2.50.20.10">
    <property type="entry name" value="Lipoprotein localisation LolA/LolB/LppX"/>
    <property type="match status" value="1"/>
</dbReference>
<keyword evidence="3" id="KW-1133">Transmembrane helix</keyword>
<evidence type="ECO:0000313" key="5">
    <source>
        <dbReference type="EMBL" id="OCL36442.1"/>
    </source>
</evidence>
<dbReference type="InterPro" id="IPR027383">
    <property type="entry name" value="Znf_put"/>
</dbReference>
<dbReference type="Gene3D" id="1.10.10.1320">
    <property type="entry name" value="Anti-sigma factor, zinc-finger domain"/>
    <property type="match status" value="1"/>
</dbReference>